<feature type="region of interest" description="Disordered" evidence="1">
    <location>
        <begin position="576"/>
        <end position="607"/>
    </location>
</feature>
<evidence type="ECO:0000313" key="3">
    <source>
        <dbReference type="Proteomes" id="UP000005239"/>
    </source>
</evidence>
<keyword evidence="3" id="KW-1185">Reference proteome</keyword>
<accession>A0A2A6BVX5</accession>
<sequence length="607" mass="68475">MKNASLHSSFVTITCESARTLVAKSSQRGSGSGRAQSAVSVDSHAEGSLYGDAPADYGTDDAMYTSLDEINDFVSGTTEDNAHERRVKFRYLLRRVYHETTGLPPVTTRIINGVAASELMRAGHSFGQYTRFAAAPDLTHEKSPEIARNRHCLIVHTSTFMRQVLVGMRSDHVTEDRAGSTITAHFPRPAYATVAAQILQGLMIAGSLLQILFPRRPDRSNMEQKMMNQRGGDDHFPIENVPRELIHRIIALVPFSLTTVIVLRTMSKTMKAHADNYAIWLRTDPEIDKLKISGLEYKLIPGKCSSPFVATVYVDEPSKVVLLKLAILQSTDCSFRVHFEKFPLSPIGMDVDRKHFIMRRVVLKIYEDDDHCLDFLRNFLKDSMIVVQLFSCKRTNTWDFVSKLLEKSKKIKILEVDNSTLTEECLIRTRQMAKCLAIYQIVLRTYRCTASEVVESLMDLASQVHSIYIYQLPVADIDKSCRYLLGKYNVDWSSIIIQMISKKLSGLVIENEAYPEYLSANCLANDAFSRITDGRICIFKCTEKFKVVVNNHTVEVYEPTPLYSSSNQLIRMRGADAVRPKRTNGAVDERLPKRISGADEGARPNLH</sequence>
<protein>
    <submittedName>
        <fullName evidence="2">Uncharacterized protein</fullName>
    </submittedName>
</protein>
<evidence type="ECO:0000256" key="1">
    <source>
        <dbReference type="SAM" id="MobiDB-lite"/>
    </source>
</evidence>
<reference evidence="2" key="2">
    <citation type="submission" date="2022-06" db="UniProtKB">
        <authorList>
            <consortium name="EnsemblMetazoa"/>
        </authorList>
    </citation>
    <scope>IDENTIFICATION</scope>
    <source>
        <strain evidence="2">PS312</strain>
    </source>
</reference>
<reference evidence="3" key="1">
    <citation type="journal article" date="2008" name="Nat. Genet.">
        <title>The Pristionchus pacificus genome provides a unique perspective on nematode lifestyle and parasitism.</title>
        <authorList>
            <person name="Dieterich C."/>
            <person name="Clifton S.W."/>
            <person name="Schuster L.N."/>
            <person name="Chinwalla A."/>
            <person name="Delehaunty K."/>
            <person name="Dinkelacker I."/>
            <person name="Fulton L."/>
            <person name="Fulton R."/>
            <person name="Godfrey J."/>
            <person name="Minx P."/>
            <person name="Mitreva M."/>
            <person name="Roeseler W."/>
            <person name="Tian H."/>
            <person name="Witte H."/>
            <person name="Yang S.P."/>
            <person name="Wilson R.K."/>
            <person name="Sommer R.J."/>
        </authorList>
    </citation>
    <scope>NUCLEOTIDE SEQUENCE [LARGE SCALE GENOMIC DNA]</scope>
    <source>
        <strain evidence="3">PS312</strain>
    </source>
</reference>
<dbReference type="Proteomes" id="UP000005239">
    <property type="component" value="Unassembled WGS sequence"/>
</dbReference>
<organism evidence="2 3">
    <name type="scientific">Pristionchus pacificus</name>
    <name type="common">Parasitic nematode worm</name>
    <dbReference type="NCBI Taxonomy" id="54126"/>
    <lineage>
        <taxon>Eukaryota</taxon>
        <taxon>Metazoa</taxon>
        <taxon>Ecdysozoa</taxon>
        <taxon>Nematoda</taxon>
        <taxon>Chromadorea</taxon>
        <taxon>Rhabditida</taxon>
        <taxon>Rhabditina</taxon>
        <taxon>Diplogasteromorpha</taxon>
        <taxon>Diplogasteroidea</taxon>
        <taxon>Neodiplogasteridae</taxon>
        <taxon>Pristionchus</taxon>
    </lineage>
</organism>
<dbReference type="AlphaFoldDB" id="A0A2A6BVX5"/>
<gene>
    <name evidence="2" type="primary">WBGene00281051</name>
</gene>
<evidence type="ECO:0000313" key="2">
    <source>
        <dbReference type="EnsemblMetazoa" id="PPA42682.1"/>
    </source>
</evidence>
<accession>A0A8R1Z780</accession>
<name>A0A2A6BVX5_PRIPA</name>
<proteinExistence type="predicted"/>
<dbReference type="EnsemblMetazoa" id="PPA42682.1">
    <property type="protein sequence ID" value="PPA42682.1"/>
    <property type="gene ID" value="WBGene00281051"/>
</dbReference>
<feature type="compositionally biased region" description="Basic and acidic residues" evidence="1">
    <location>
        <begin position="587"/>
        <end position="607"/>
    </location>
</feature>